<dbReference type="SUPFAM" id="SSF53335">
    <property type="entry name" value="S-adenosyl-L-methionine-dependent methyltransferases"/>
    <property type="match status" value="1"/>
</dbReference>
<dbReference type="GO" id="GO:0008168">
    <property type="term" value="F:methyltransferase activity"/>
    <property type="evidence" value="ECO:0007669"/>
    <property type="project" value="UniProtKB-KW"/>
</dbReference>
<evidence type="ECO:0000313" key="5">
    <source>
        <dbReference type="Proteomes" id="UP001195941"/>
    </source>
</evidence>
<name>A0ABS5HMB8_9RHOB</name>
<dbReference type="GO" id="GO:0032259">
    <property type="term" value="P:methylation"/>
    <property type="evidence" value="ECO:0007669"/>
    <property type="project" value="UniProtKB-KW"/>
</dbReference>
<gene>
    <name evidence="4" type="ORF">IT775_02865</name>
</gene>
<dbReference type="Gene3D" id="3.40.50.150">
    <property type="entry name" value="Vaccinia Virus protein VP39"/>
    <property type="match status" value="1"/>
</dbReference>
<evidence type="ECO:0000259" key="3">
    <source>
        <dbReference type="Pfam" id="PF05050"/>
    </source>
</evidence>
<evidence type="ECO:0000256" key="2">
    <source>
        <dbReference type="SAM" id="MobiDB-lite"/>
    </source>
</evidence>
<evidence type="ECO:0000313" key="4">
    <source>
        <dbReference type="EMBL" id="MBR9650063.1"/>
    </source>
</evidence>
<dbReference type="RefSeq" id="WP_212699577.1">
    <property type="nucleotide sequence ID" value="NZ_JADMKU010000002.1"/>
</dbReference>
<feature type="domain" description="Methyltransferase FkbM" evidence="3">
    <location>
        <begin position="39"/>
        <end position="190"/>
    </location>
</feature>
<keyword evidence="4" id="KW-0489">Methyltransferase</keyword>
<feature type="region of interest" description="Disordered" evidence="2">
    <location>
        <begin position="329"/>
        <end position="361"/>
    </location>
</feature>
<accession>A0ABS5HMB8</accession>
<proteinExistence type="predicted"/>
<dbReference type="NCBIfam" id="TIGR01444">
    <property type="entry name" value="fkbM_fam"/>
    <property type="match status" value="1"/>
</dbReference>
<dbReference type="EMBL" id="JADMKU010000002">
    <property type="protein sequence ID" value="MBR9650063.1"/>
    <property type="molecule type" value="Genomic_DNA"/>
</dbReference>
<dbReference type="InterPro" id="IPR029063">
    <property type="entry name" value="SAM-dependent_MTases_sf"/>
</dbReference>
<dbReference type="PANTHER" id="PTHR36973">
    <property type="entry name" value="SLL1456 PROTEIN-RELATED"/>
    <property type="match status" value="1"/>
</dbReference>
<sequence length="361" mass="39854">MTEGWEKWITDLGAEPLGTLLHLGAGRGRLLETTCAADAERIVLVEPYQDDAAALVRRTAGDERVTVMPVAIGAKTGRANLHRFNMAALSSLRAPGALRELFPGLRETALVEVETLTAADLMKQLPAPDNRSDVLLLDTPGEEAEILKGLIAIDGLVRFRDIFLRTGRNALYEGGTGLPDLIALLRKEGFTPRRRCDTDPDFPELHFRIEPVVQNNRALCAELAETRGQLVAREARIAELETALDNALAEAKTKQTEMQDRFIALRSSEEKAKQDLSLALRLQSMRDADISALEKKYAEVLQQKESQDQLLRKLTARLSSAAKYLQQQELGEIRADDPQLEEKTAEPGEGNGRSRKAGGRK</sequence>
<dbReference type="Proteomes" id="UP001195941">
    <property type="component" value="Unassembled WGS sequence"/>
</dbReference>
<dbReference type="PANTHER" id="PTHR36973:SF4">
    <property type="entry name" value="NODULATION PROTEIN"/>
    <property type="match status" value="1"/>
</dbReference>
<protein>
    <submittedName>
        <fullName evidence="4">FkbM family methyltransferase</fullName>
    </submittedName>
</protein>
<evidence type="ECO:0000256" key="1">
    <source>
        <dbReference type="SAM" id="Coils"/>
    </source>
</evidence>
<dbReference type="Pfam" id="PF05050">
    <property type="entry name" value="Methyltransf_21"/>
    <property type="match status" value="1"/>
</dbReference>
<comment type="caution">
    <text evidence="4">The sequence shown here is derived from an EMBL/GenBank/DDBJ whole genome shotgun (WGS) entry which is preliminary data.</text>
</comment>
<dbReference type="InterPro" id="IPR006342">
    <property type="entry name" value="FkbM_mtfrase"/>
</dbReference>
<keyword evidence="1" id="KW-0175">Coiled coil</keyword>
<reference evidence="4 5" key="1">
    <citation type="journal article" date="2021" name="Arch. Microbiol.">
        <title>Thalassobius aquimarinus sp. nov., isolated from the Sea of Japan seashore.</title>
        <authorList>
            <person name="Kurilenko V.V."/>
            <person name="Romanenko L.A."/>
            <person name="Chernysheva N.Y."/>
            <person name="Velansky P.V."/>
            <person name="Tekutyeva L.A."/>
            <person name="Isaeva M.P."/>
            <person name="Mikhailov V.V."/>
        </authorList>
    </citation>
    <scope>NUCLEOTIDE SEQUENCE [LARGE SCALE GENOMIC DNA]</scope>
    <source>
        <strain evidence="4 5">KMM 8518</strain>
    </source>
</reference>
<dbReference type="InterPro" id="IPR053188">
    <property type="entry name" value="FkbM_Methyltransferase"/>
</dbReference>
<feature type="coiled-coil region" evidence="1">
    <location>
        <begin position="223"/>
        <end position="257"/>
    </location>
</feature>
<keyword evidence="4" id="KW-0808">Transferase</keyword>
<keyword evidence="5" id="KW-1185">Reference proteome</keyword>
<organism evidence="4 5">
    <name type="scientific">Thalassovita aquimarina</name>
    <dbReference type="NCBI Taxonomy" id="2785917"/>
    <lineage>
        <taxon>Bacteria</taxon>
        <taxon>Pseudomonadati</taxon>
        <taxon>Pseudomonadota</taxon>
        <taxon>Alphaproteobacteria</taxon>
        <taxon>Rhodobacterales</taxon>
        <taxon>Roseobacteraceae</taxon>
        <taxon>Thalassovita</taxon>
    </lineage>
</organism>
<feature type="compositionally biased region" description="Basic and acidic residues" evidence="2">
    <location>
        <begin position="331"/>
        <end position="346"/>
    </location>
</feature>